<dbReference type="InterPro" id="IPR006860">
    <property type="entry name" value="FecR"/>
</dbReference>
<protein>
    <submittedName>
        <fullName evidence="8">TonB-dependent receptor</fullName>
    </submittedName>
</protein>
<dbReference type="PANTHER" id="PTHR38731">
    <property type="entry name" value="LIPL45-RELATED LIPOPROTEIN-RELATED"/>
    <property type="match status" value="1"/>
</dbReference>
<dbReference type="SMART" id="SM00028">
    <property type="entry name" value="TPR"/>
    <property type="match status" value="4"/>
</dbReference>
<dbReference type="Pfam" id="PF00593">
    <property type="entry name" value="TonB_dep_Rec_b-barrel"/>
    <property type="match status" value="1"/>
</dbReference>
<name>A0A371XI43_9HYPH</name>
<evidence type="ECO:0000256" key="4">
    <source>
        <dbReference type="PROSITE-ProRule" id="PRU00339"/>
    </source>
</evidence>
<dbReference type="PROSITE" id="PS50005">
    <property type="entry name" value="TPR"/>
    <property type="match status" value="3"/>
</dbReference>
<evidence type="ECO:0000256" key="1">
    <source>
        <dbReference type="ARBA" id="ARBA00004442"/>
    </source>
</evidence>
<keyword evidence="5" id="KW-0732">Signal</keyword>
<keyword evidence="8" id="KW-0675">Receptor</keyword>
<feature type="domain" description="FecR protein" evidence="7">
    <location>
        <begin position="66"/>
        <end position="159"/>
    </location>
</feature>
<keyword evidence="2" id="KW-0472">Membrane</keyword>
<dbReference type="Gene3D" id="2.40.170.20">
    <property type="entry name" value="TonB-dependent receptor, beta-barrel domain"/>
    <property type="match status" value="1"/>
</dbReference>
<feature type="repeat" description="TPR" evidence="4">
    <location>
        <begin position="476"/>
        <end position="509"/>
    </location>
</feature>
<evidence type="ECO:0000259" key="6">
    <source>
        <dbReference type="Pfam" id="PF00593"/>
    </source>
</evidence>
<proteinExistence type="predicted"/>
<dbReference type="InterPro" id="IPR000531">
    <property type="entry name" value="Beta-barrel_TonB"/>
</dbReference>
<dbReference type="GO" id="GO:0009279">
    <property type="term" value="C:cell outer membrane"/>
    <property type="evidence" value="ECO:0007669"/>
    <property type="project" value="UniProtKB-SubCell"/>
</dbReference>
<feature type="signal peptide" evidence="5">
    <location>
        <begin position="1"/>
        <end position="22"/>
    </location>
</feature>
<dbReference type="EMBL" id="QURN01000003">
    <property type="protein sequence ID" value="RFC68900.1"/>
    <property type="molecule type" value="Genomic_DNA"/>
</dbReference>
<gene>
    <name evidence="8" type="ORF">DY251_04575</name>
</gene>
<evidence type="ECO:0000256" key="5">
    <source>
        <dbReference type="SAM" id="SignalP"/>
    </source>
</evidence>
<dbReference type="InterPro" id="IPR019734">
    <property type="entry name" value="TPR_rpt"/>
</dbReference>
<sequence length="1230" mass="133485">MSALRRVLLALAVSGCVWPSNAEVLPRSQPAAGTVIARKVGEEVRFIDVSNWRGIDVNQDLLPGDILRTNALGNLAVLFSDRTQVRLGRNTTLVVKQIGTPSETKFSLESGTIWARAERGGQGLTVETPAAAAAIRGTDWTMTVDGDKTSIIVLEGLVEFYNPQGSVHVAEGEAAVATIGQKPSKIVIVAPKDRQQMLYYLSLRNSFGWMPASPLSSPEMRREREVLNAKPPASRSVDDWLTLAETSLNYDGKAVAMAAAENVRGKRLTRSQQARLDLLDAMAVGANHDFEAAAKLFARASRGLDPQRRAIALYGGYFARSLTDPDRVEREPNVPHSGPYGALAKAWTTGFLKDIPAAIEVIRQAEKEYPDDPSLPAYRAQLSILIDDRAQVEEAIARALSIDPDNPTALEARSYFRSGIQSDMKGALADTERATALAPGSASAWNSMGNIHSARGGTREAEAAFKRSIELEPTDPVSYANLAILYLDQDRAAEAKVLIDKALELDPAFEIALTARGRYYMQTGELDKAVNDLLAASTVSPAYSQGLLLLAAGYYESGQREPAEQALENANRLDPNDPVTADFETAIAIDAYDSDRAIASAQDALRRSRARGGDYAPVSANTDAGSTLNEAFRLQGLDAWGRFYSDSAFDAFSGAAYVDQAVTGSADPFAGDITYGGNVVVPTTNDAGFSALFQGLMFSPEMISGRSRTANLIRRPFVEGSIGGGFVKSGTDWKATGEAELQSFQHGPFPWSFYGNFKWLPSEEYRQYLAPGTTVPYTDFTLDFETIAGTAYVTARPTPNDRVVTYLDIQNVDEKYADGHADFTIPTLLYNAADYNRDVKTRSTTGGVGWSHTFGYHNVLNTAFFVNDVKQTSDTLSEGFLLPLLPTIPLIAQQDVTTTDQRTYVGAINHTVEADDIVWRYGADVGQLNLAQTYTTTVGFPAFGIGNVTDTRSDDTDVTFGRIYADAAMQITPDLKLEGGAFGTFSNGSVDVERFEPRAGFAWDFMPGHSLRVGYIRETEAANNMTLAPIGVVGLQSNQTPLAIGGYSDTIAARWDAEWTSRFFTSVDYQHQSMHDLLIPIPGSIQTLSVTEGRIDRVSGTANLWLGHGFGVFATASYADSENEDPDSAGYGDGLAYVPETTARAGVTWVNPANVKVTLAASYVGERETQVAGDNLDGYWTADAFLTWEPFDKRFELQLAGYNLLDEEFLVAPNTPGWGQTFTGTLKVRF</sequence>
<comment type="subcellular location">
    <subcellularLocation>
        <location evidence="1">Cell outer membrane</location>
    </subcellularLocation>
</comment>
<dbReference type="InterPro" id="IPR036942">
    <property type="entry name" value="Beta-barrel_TonB_sf"/>
</dbReference>
<dbReference type="SUPFAM" id="SSF56935">
    <property type="entry name" value="Porins"/>
    <property type="match status" value="1"/>
</dbReference>
<dbReference type="Gene3D" id="2.60.120.1440">
    <property type="match status" value="1"/>
</dbReference>
<dbReference type="AlphaFoldDB" id="A0A371XI43"/>
<dbReference type="Proteomes" id="UP000262379">
    <property type="component" value="Unassembled WGS sequence"/>
</dbReference>
<dbReference type="SUPFAM" id="SSF48452">
    <property type="entry name" value="TPR-like"/>
    <property type="match status" value="2"/>
</dbReference>
<evidence type="ECO:0000259" key="7">
    <source>
        <dbReference type="Pfam" id="PF04773"/>
    </source>
</evidence>
<comment type="caution">
    <text evidence="8">The sequence shown here is derived from an EMBL/GenBank/DDBJ whole genome shotgun (WGS) entry which is preliminary data.</text>
</comment>
<evidence type="ECO:0000256" key="3">
    <source>
        <dbReference type="ARBA" id="ARBA00023237"/>
    </source>
</evidence>
<reference evidence="9" key="1">
    <citation type="submission" date="2018-08" db="EMBL/GenBank/DDBJ databases">
        <authorList>
            <person name="Im W.T."/>
        </authorList>
    </citation>
    <scope>NUCLEOTIDE SEQUENCE [LARGE SCALE GENOMIC DNA]</scope>
    <source>
        <strain evidence="9">LA-28</strain>
    </source>
</reference>
<dbReference type="RefSeq" id="WP_116622668.1">
    <property type="nucleotide sequence ID" value="NZ_QURN01000003.1"/>
</dbReference>
<evidence type="ECO:0000256" key="2">
    <source>
        <dbReference type="ARBA" id="ARBA00023136"/>
    </source>
</evidence>
<feature type="repeat" description="TPR" evidence="4">
    <location>
        <begin position="442"/>
        <end position="475"/>
    </location>
</feature>
<keyword evidence="9" id="KW-1185">Reference proteome</keyword>
<dbReference type="Gene3D" id="1.25.40.10">
    <property type="entry name" value="Tetratricopeptide repeat domain"/>
    <property type="match status" value="2"/>
</dbReference>
<organism evidence="8 9">
    <name type="scientific">Mesorhizobium denitrificans</name>
    <dbReference type="NCBI Taxonomy" id="2294114"/>
    <lineage>
        <taxon>Bacteria</taxon>
        <taxon>Pseudomonadati</taxon>
        <taxon>Pseudomonadota</taxon>
        <taxon>Alphaproteobacteria</taxon>
        <taxon>Hyphomicrobiales</taxon>
        <taxon>Phyllobacteriaceae</taxon>
        <taxon>Mesorhizobium</taxon>
    </lineage>
</organism>
<keyword evidence="3" id="KW-0998">Cell outer membrane</keyword>
<dbReference type="Pfam" id="PF13431">
    <property type="entry name" value="TPR_17"/>
    <property type="match status" value="1"/>
</dbReference>
<evidence type="ECO:0000313" key="8">
    <source>
        <dbReference type="EMBL" id="RFC68900.1"/>
    </source>
</evidence>
<keyword evidence="4" id="KW-0802">TPR repeat</keyword>
<feature type="repeat" description="TPR" evidence="4">
    <location>
        <begin position="544"/>
        <end position="577"/>
    </location>
</feature>
<feature type="domain" description="TonB-dependent receptor-like beta-barrel" evidence="6">
    <location>
        <begin position="811"/>
        <end position="1204"/>
    </location>
</feature>
<dbReference type="InterPro" id="IPR011990">
    <property type="entry name" value="TPR-like_helical_dom_sf"/>
</dbReference>
<feature type="chain" id="PRO_5016606301" evidence="5">
    <location>
        <begin position="23"/>
        <end position="1230"/>
    </location>
</feature>
<dbReference type="Pfam" id="PF04773">
    <property type="entry name" value="FecR"/>
    <property type="match status" value="1"/>
</dbReference>
<accession>A0A371XI43</accession>
<evidence type="ECO:0000313" key="9">
    <source>
        <dbReference type="Proteomes" id="UP000262379"/>
    </source>
</evidence>